<evidence type="ECO:0000313" key="1">
    <source>
        <dbReference type="EMBL" id="KAB1443314.1"/>
    </source>
</evidence>
<dbReference type="OrthoDB" id="5452664at2"/>
<gene>
    <name evidence="1" type="ORF">F8A88_03375</name>
</gene>
<name>A0A6N6N5H7_9BACT</name>
<protein>
    <submittedName>
        <fullName evidence="1">Uncharacterized protein</fullName>
    </submittedName>
</protein>
<dbReference type="EMBL" id="WAIE01000001">
    <property type="protein sequence ID" value="KAB1443314.1"/>
    <property type="molecule type" value="Genomic_DNA"/>
</dbReference>
<keyword evidence="2" id="KW-1185">Reference proteome</keyword>
<sequence>MSESILREHIRTTILNRVEEQDQDKRAEALAEFMAVTGVAPREETMQSVATMVPPIVHDLYEKWIGMFTDRLLETAPRNAVEMLCDGTEENSAALVLAYIMFLESERMEKQIDEDLAEYGQKMTGSDEMGDLASSYIRARLSAMADKAGK</sequence>
<dbReference type="Proteomes" id="UP000438699">
    <property type="component" value="Unassembled WGS sequence"/>
</dbReference>
<evidence type="ECO:0000313" key="2">
    <source>
        <dbReference type="Proteomes" id="UP000438699"/>
    </source>
</evidence>
<dbReference type="RefSeq" id="WP_151149650.1">
    <property type="nucleotide sequence ID" value="NZ_WAIE01000001.1"/>
</dbReference>
<reference evidence="1 2" key="1">
    <citation type="journal article" date="2017" name="Int. J. Syst. Evol. Microbiol.">
        <title>Desulfovibrio senegalensis sp. nov., a mesophilic sulfate reducer isolated from marine sediment.</title>
        <authorList>
            <person name="Thioye A."/>
            <person name="Gam Z.B.A."/>
            <person name="Mbengue M."/>
            <person name="Cayol J.L."/>
            <person name="Joseph-Bartoli M."/>
            <person name="Toure-Kane C."/>
            <person name="Labat M."/>
        </authorList>
    </citation>
    <scope>NUCLEOTIDE SEQUENCE [LARGE SCALE GENOMIC DNA]</scope>
    <source>
        <strain evidence="1 2">DSM 101509</strain>
    </source>
</reference>
<comment type="caution">
    <text evidence="1">The sequence shown here is derived from an EMBL/GenBank/DDBJ whole genome shotgun (WGS) entry which is preliminary data.</text>
</comment>
<dbReference type="AlphaFoldDB" id="A0A6N6N5H7"/>
<accession>A0A6N6N5H7</accession>
<organism evidence="1 2">
    <name type="scientific">Pseudodesulfovibrio senegalensis</name>
    <dbReference type="NCBI Taxonomy" id="1721087"/>
    <lineage>
        <taxon>Bacteria</taxon>
        <taxon>Pseudomonadati</taxon>
        <taxon>Thermodesulfobacteriota</taxon>
        <taxon>Desulfovibrionia</taxon>
        <taxon>Desulfovibrionales</taxon>
        <taxon>Desulfovibrionaceae</taxon>
    </lineage>
</organism>
<proteinExistence type="predicted"/>